<proteinExistence type="predicted"/>
<dbReference type="Proteomes" id="UP001629274">
    <property type="component" value="Unassembled WGS sequence"/>
</dbReference>
<protein>
    <submittedName>
        <fullName evidence="1">Uncharacterized protein</fullName>
    </submittedName>
</protein>
<evidence type="ECO:0000313" key="1">
    <source>
        <dbReference type="EMBL" id="MFM0236862.1"/>
    </source>
</evidence>
<accession>A0ABW9B9X5</accession>
<comment type="caution">
    <text evidence="1">The sequence shown here is derived from an EMBL/GenBank/DDBJ whole genome shotgun (WGS) entry which is preliminary data.</text>
</comment>
<evidence type="ECO:0000313" key="2">
    <source>
        <dbReference type="Proteomes" id="UP001629274"/>
    </source>
</evidence>
<gene>
    <name evidence="1" type="ORF">PQR03_01825</name>
</gene>
<reference evidence="1 2" key="1">
    <citation type="journal article" date="2024" name="Chem. Sci.">
        <title>Discovery of megapolipeptins by genome mining of a Burkholderiales bacteria collection.</title>
        <authorList>
            <person name="Paulo B.S."/>
            <person name="Recchia M.J.J."/>
            <person name="Lee S."/>
            <person name="Fergusson C.H."/>
            <person name="Romanowski S.B."/>
            <person name="Hernandez A."/>
            <person name="Krull N."/>
            <person name="Liu D.Y."/>
            <person name="Cavanagh H."/>
            <person name="Bos A."/>
            <person name="Gray C.A."/>
            <person name="Murphy B.T."/>
            <person name="Linington R.G."/>
            <person name="Eustaquio A.S."/>
        </authorList>
    </citation>
    <scope>NUCLEOTIDE SEQUENCE [LARGE SCALE GENOMIC DNA]</scope>
    <source>
        <strain evidence="1 2">RL17-351-BIE-A</strain>
    </source>
</reference>
<sequence length="40" mass="4433">MYFHAAEKTRPLQRKTLQGEANLALRQKIAGGAQNSFTAD</sequence>
<dbReference type="RefSeq" id="WP_408262119.1">
    <property type="nucleotide sequence ID" value="NZ_JAQQCK010000005.1"/>
</dbReference>
<keyword evidence="2" id="KW-1185">Reference proteome</keyword>
<organism evidence="1 2">
    <name type="scientific">Paraburkholderia phytofirmans</name>
    <dbReference type="NCBI Taxonomy" id="261302"/>
    <lineage>
        <taxon>Bacteria</taxon>
        <taxon>Pseudomonadati</taxon>
        <taxon>Pseudomonadota</taxon>
        <taxon>Betaproteobacteria</taxon>
        <taxon>Burkholderiales</taxon>
        <taxon>Burkholderiaceae</taxon>
        <taxon>Paraburkholderia</taxon>
    </lineage>
</organism>
<dbReference type="EMBL" id="JAQQDR010000001">
    <property type="protein sequence ID" value="MFM0236862.1"/>
    <property type="molecule type" value="Genomic_DNA"/>
</dbReference>
<name>A0ABW9B9X5_9BURK</name>